<evidence type="ECO:0000313" key="10">
    <source>
        <dbReference type="EMBL" id="SEO48039.1"/>
    </source>
</evidence>
<evidence type="ECO:0000256" key="3">
    <source>
        <dbReference type="ARBA" id="ARBA00010281"/>
    </source>
</evidence>
<protein>
    <recommendedName>
        <fullName evidence="7">Glycogen synthase</fullName>
        <ecNumber evidence="7">2.4.1.21</ecNumber>
    </recommendedName>
    <alternativeName>
        <fullName evidence="7">Starch [bacterial glycogen] synthase</fullName>
    </alternativeName>
</protein>
<gene>
    <name evidence="7" type="primary">glgA</name>
    <name evidence="10" type="ORF">SAMN04490178_102154</name>
</gene>
<dbReference type="InterPro" id="IPR001296">
    <property type="entry name" value="Glyco_trans_1"/>
</dbReference>
<name>A0A1H8Q1D5_9FIRM</name>
<dbReference type="AlphaFoldDB" id="A0A1H8Q1D5"/>
<accession>A0A1H8Q1D5</accession>
<evidence type="ECO:0000256" key="4">
    <source>
        <dbReference type="ARBA" id="ARBA00022676"/>
    </source>
</evidence>
<dbReference type="STRING" id="112903.SAMN04490178_102154"/>
<dbReference type="EC" id="2.4.1.21" evidence="7"/>
<dbReference type="Pfam" id="PF00534">
    <property type="entry name" value="Glycos_transf_1"/>
    <property type="match status" value="1"/>
</dbReference>
<evidence type="ECO:0000256" key="2">
    <source>
        <dbReference type="ARBA" id="ARBA00002764"/>
    </source>
</evidence>
<dbReference type="HAMAP" id="MF_00484">
    <property type="entry name" value="Glycogen_synth"/>
    <property type="match status" value="1"/>
</dbReference>
<dbReference type="PANTHER" id="PTHR45825">
    <property type="entry name" value="GRANULE-BOUND STARCH SYNTHASE 1, CHLOROPLASTIC/AMYLOPLASTIC"/>
    <property type="match status" value="1"/>
</dbReference>
<evidence type="ECO:0000259" key="8">
    <source>
        <dbReference type="Pfam" id="PF00534"/>
    </source>
</evidence>
<dbReference type="OrthoDB" id="9808590at2"/>
<dbReference type="CDD" id="cd03791">
    <property type="entry name" value="GT5_Glycogen_synthase_DULL1-like"/>
    <property type="match status" value="1"/>
</dbReference>
<comment type="similarity">
    <text evidence="3 7">Belongs to the glycosyltransferase 1 family. Bacterial/plant glycogen synthase subfamily.</text>
</comment>
<evidence type="ECO:0000259" key="9">
    <source>
        <dbReference type="Pfam" id="PF08323"/>
    </source>
</evidence>
<dbReference type="PANTHER" id="PTHR45825:SF11">
    <property type="entry name" value="ALPHA AMYLASE DOMAIN-CONTAINING PROTEIN"/>
    <property type="match status" value="1"/>
</dbReference>
<keyword evidence="6 7" id="KW-0320">Glycogen biosynthesis</keyword>
<dbReference type="Pfam" id="PF08323">
    <property type="entry name" value="Glyco_transf_5"/>
    <property type="match status" value="1"/>
</dbReference>
<dbReference type="RefSeq" id="WP_091743866.1">
    <property type="nucleotide sequence ID" value="NZ_FODY01000002.1"/>
</dbReference>
<evidence type="ECO:0000256" key="5">
    <source>
        <dbReference type="ARBA" id="ARBA00022679"/>
    </source>
</evidence>
<dbReference type="SUPFAM" id="SSF53756">
    <property type="entry name" value="UDP-Glycosyltransferase/glycogen phosphorylase"/>
    <property type="match status" value="1"/>
</dbReference>
<dbReference type="Proteomes" id="UP000198847">
    <property type="component" value="Unassembled WGS sequence"/>
</dbReference>
<proteinExistence type="inferred from homology"/>
<feature type="binding site" evidence="7">
    <location>
        <position position="16"/>
    </location>
    <ligand>
        <name>ADP-alpha-D-glucose</name>
        <dbReference type="ChEBI" id="CHEBI:57498"/>
    </ligand>
</feature>
<comment type="catalytic activity">
    <reaction evidence="1 7">
        <text>[(1-&gt;4)-alpha-D-glucosyl](n) + ADP-alpha-D-glucose = [(1-&gt;4)-alpha-D-glucosyl](n+1) + ADP + H(+)</text>
        <dbReference type="Rhea" id="RHEA:18189"/>
        <dbReference type="Rhea" id="RHEA-COMP:9584"/>
        <dbReference type="Rhea" id="RHEA-COMP:9587"/>
        <dbReference type="ChEBI" id="CHEBI:15378"/>
        <dbReference type="ChEBI" id="CHEBI:15444"/>
        <dbReference type="ChEBI" id="CHEBI:57498"/>
        <dbReference type="ChEBI" id="CHEBI:456216"/>
        <dbReference type="EC" id="2.4.1.21"/>
    </reaction>
</comment>
<sequence>MLKVLFAAAEAVPFVKTGGLGDVIGTLPRELKKQGVDVRVILPKHGVIPEKYKRQMVLKQTLEVAVSWRKQYCGIEELEYEGITCYFVDNQYYFGSRPAAYGHHDEAECYTYFCRAVLECLPVLGFQPDILHCHDWHTALIPVFLQAQYRLNPFYQQMKTLFTIHNLRYQGRFAKEIVPDILGLDWEYFNNGSIEYHDSVNFMKGGLLFADLISTVSRSYAEEIQYPFFGEGLDGLLRHRRKQLIGIINGIDYNEYDPAADAVLHTHYDANSPELKQKNKRSLQEKLGLPRVDIPVIGIVSRLVGPKGFDLVANILFELLGSEDIQLVVLGTGEGKYEELFRHAAWRYPDRVSANIFFDDALAHQIYAGADLFLMPSLFEPCGIGQLIAMRYGALPVVRETGGLKDTVQSFNRITGQGTGFTFDNYNAHDMLFTIRRAIRYYYDKENWLKIVRNAMAKDFSWHASAQAYLDVYQKLVNHEL</sequence>
<evidence type="ECO:0000256" key="1">
    <source>
        <dbReference type="ARBA" id="ARBA00001478"/>
    </source>
</evidence>
<comment type="function">
    <text evidence="2 7">Synthesizes alpha-1,4-glucan chains using ADP-glucose.</text>
</comment>
<evidence type="ECO:0000256" key="7">
    <source>
        <dbReference type="HAMAP-Rule" id="MF_00484"/>
    </source>
</evidence>
<comment type="pathway">
    <text evidence="7">Glycan biosynthesis; glycogen biosynthesis.</text>
</comment>
<dbReference type="InterPro" id="IPR011835">
    <property type="entry name" value="GS/SS"/>
</dbReference>
<dbReference type="UniPathway" id="UPA00164"/>
<dbReference type="EMBL" id="FODY01000002">
    <property type="protein sequence ID" value="SEO48039.1"/>
    <property type="molecule type" value="Genomic_DNA"/>
</dbReference>
<keyword evidence="11" id="KW-1185">Reference proteome</keyword>
<reference evidence="10 11" key="1">
    <citation type="submission" date="2016-10" db="EMBL/GenBank/DDBJ databases">
        <authorList>
            <person name="de Groot N.N."/>
        </authorList>
    </citation>
    <scope>NUCLEOTIDE SEQUENCE [LARGE SCALE GENOMIC DNA]</scope>
    <source>
        <strain evidence="10 11">DSM 13305</strain>
    </source>
</reference>
<feature type="domain" description="Glycosyl transferase family 1" evidence="8">
    <location>
        <begin position="294"/>
        <end position="440"/>
    </location>
</feature>
<keyword evidence="4 7" id="KW-0328">Glycosyltransferase</keyword>
<dbReference type="GO" id="GO:0005978">
    <property type="term" value="P:glycogen biosynthetic process"/>
    <property type="evidence" value="ECO:0007669"/>
    <property type="project" value="UniProtKB-UniRule"/>
</dbReference>
<feature type="domain" description="Starch synthase catalytic" evidence="9">
    <location>
        <begin position="3"/>
        <end position="239"/>
    </location>
</feature>
<dbReference type="GO" id="GO:0004373">
    <property type="term" value="F:alpha-1,4-glucan glucosyltransferase (UDP-glucose donor) activity"/>
    <property type="evidence" value="ECO:0007669"/>
    <property type="project" value="InterPro"/>
</dbReference>
<evidence type="ECO:0000313" key="11">
    <source>
        <dbReference type="Proteomes" id="UP000198847"/>
    </source>
</evidence>
<dbReference type="Gene3D" id="3.40.50.2000">
    <property type="entry name" value="Glycogen Phosphorylase B"/>
    <property type="match status" value="2"/>
</dbReference>
<keyword evidence="5 7" id="KW-0808">Transferase</keyword>
<evidence type="ECO:0000256" key="6">
    <source>
        <dbReference type="ARBA" id="ARBA00023056"/>
    </source>
</evidence>
<organism evidence="10 11">
    <name type="scientific">Propionispora vibrioides</name>
    <dbReference type="NCBI Taxonomy" id="112903"/>
    <lineage>
        <taxon>Bacteria</taxon>
        <taxon>Bacillati</taxon>
        <taxon>Bacillota</taxon>
        <taxon>Negativicutes</taxon>
        <taxon>Selenomonadales</taxon>
        <taxon>Sporomusaceae</taxon>
        <taxon>Propionispora</taxon>
    </lineage>
</organism>
<dbReference type="InterPro" id="IPR013534">
    <property type="entry name" value="Starch_synth_cat_dom"/>
</dbReference>
<dbReference type="NCBIfam" id="TIGR02095">
    <property type="entry name" value="glgA"/>
    <property type="match status" value="1"/>
</dbReference>
<dbReference type="NCBIfam" id="NF001898">
    <property type="entry name" value="PRK00654.1-1"/>
    <property type="match status" value="1"/>
</dbReference>
<dbReference type="GO" id="GO:0009011">
    <property type="term" value="F:alpha-1,4-glucan glucosyltransferase (ADP-glucose donor) activity"/>
    <property type="evidence" value="ECO:0007669"/>
    <property type="project" value="UniProtKB-UniRule"/>
</dbReference>